<evidence type="ECO:0000313" key="1">
    <source>
        <dbReference type="EMBL" id="GAA1552653.1"/>
    </source>
</evidence>
<name>A0ABP4N1B9_9ACTN</name>
<organism evidence="1 2">
    <name type="scientific">Dactylosporangium maewongense</name>
    <dbReference type="NCBI Taxonomy" id="634393"/>
    <lineage>
        <taxon>Bacteria</taxon>
        <taxon>Bacillati</taxon>
        <taxon>Actinomycetota</taxon>
        <taxon>Actinomycetes</taxon>
        <taxon>Micromonosporales</taxon>
        <taxon>Micromonosporaceae</taxon>
        <taxon>Dactylosporangium</taxon>
    </lineage>
</organism>
<dbReference type="Pfam" id="PF10049">
    <property type="entry name" value="DUF2283"/>
    <property type="match status" value="1"/>
</dbReference>
<keyword evidence="2" id="KW-1185">Reference proteome</keyword>
<dbReference type="InterPro" id="IPR019270">
    <property type="entry name" value="DUF2283"/>
</dbReference>
<comment type="caution">
    <text evidence="1">The sequence shown here is derived from an EMBL/GenBank/DDBJ whole genome shotgun (WGS) entry which is preliminary data.</text>
</comment>
<reference evidence="2" key="1">
    <citation type="journal article" date="2019" name="Int. J. Syst. Evol. Microbiol.">
        <title>The Global Catalogue of Microorganisms (GCM) 10K type strain sequencing project: providing services to taxonomists for standard genome sequencing and annotation.</title>
        <authorList>
            <consortium name="The Broad Institute Genomics Platform"/>
            <consortium name="The Broad Institute Genome Sequencing Center for Infectious Disease"/>
            <person name="Wu L."/>
            <person name="Ma J."/>
        </authorList>
    </citation>
    <scope>NUCLEOTIDE SEQUENCE [LARGE SCALE GENOMIC DNA]</scope>
    <source>
        <strain evidence="2">JCM 15933</strain>
    </source>
</reference>
<dbReference type="Proteomes" id="UP001501470">
    <property type="component" value="Unassembled WGS sequence"/>
</dbReference>
<dbReference type="EMBL" id="BAAAQD010000023">
    <property type="protein sequence ID" value="GAA1552653.1"/>
    <property type="molecule type" value="Genomic_DNA"/>
</dbReference>
<accession>A0ABP4N1B9</accession>
<evidence type="ECO:0008006" key="3">
    <source>
        <dbReference type="Google" id="ProtNLM"/>
    </source>
</evidence>
<proteinExistence type="predicted"/>
<protein>
    <recommendedName>
        <fullName evidence="3">DUF2283 domain-containing protein</fullName>
    </recommendedName>
</protein>
<sequence length="84" mass="8991">MAQLKVTYDETVNAAYIYLKPGAEGARVARMYACDPIGVDGMINLDFDGSGRLVGVEVLAARTKLAPELLAMAEDITEPDQSAE</sequence>
<evidence type="ECO:0000313" key="2">
    <source>
        <dbReference type="Proteomes" id="UP001501470"/>
    </source>
</evidence>
<gene>
    <name evidence="1" type="ORF">GCM10009827_086710</name>
</gene>